<dbReference type="RefSeq" id="WP_283758328.1">
    <property type="nucleotide sequence ID" value="NZ_JAQOSQ010000009.1"/>
</dbReference>
<keyword evidence="2" id="KW-1185">Reference proteome</keyword>
<dbReference type="SUPFAM" id="SSF48452">
    <property type="entry name" value="TPR-like"/>
    <property type="match status" value="1"/>
</dbReference>
<organism evidence="1 2">
    <name type="scientific">Roseofilum casamattae BLCC-M143</name>
    <dbReference type="NCBI Taxonomy" id="3022442"/>
    <lineage>
        <taxon>Bacteria</taxon>
        <taxon>Bacillati</taxon>
        <taxon>Cyanobacteriota</taxon>
        <taxon>Cyanophyceae</taxon>
        <taxon>Desertifilales</taxon>
        <taxon>Desertifilaceae</taxon>
        <taxon>Roseofilum</taxon>
        <taxon>Roseofilum casamattae</taxon>
    </lineage>
</organism>
<proteinExistence type="predicted"/>
<sequence length="264" mass="30797">MKPIEKIISDCTSNKISYKECEEQFQFLLAQERDLVFLETIGEKYLSDTEFSIPIYQRVLEIEPDNINAIVELSYSLYLSGEDEQSKQTLAMAKPIDSDNIRVMSCEALITSDARTIIALYRKIIDRDPSHLNARELELFNDAKSKLEILEKPDPIVIEFEQWIQTVSDRIERCGYRIETIETVANDYLSIAVCLNSETIMARIDLCRAWYLSDLLNYRFFWQIRDVASHVMGFHESMEIPSDADFDRIFNDFFQRLGIQLIQS</sequence>
<gene>
    <name evidence="1" type="ORF">PMH09_10790</name>
</gene>
<evidence type="ECO:0000313" key="2">
    <source>
        <dbReference type="Proteomes" id="UP001232992"/>
    </source>
</evidence>
<comment type="caution">
    <text evidence="1">The sequence shown here is derived from an EMBL/GenBank/DDBJ whole genome shotgun (WGS) entry which is preliminary data.</text>
</comment>
<protein>
    <recommendedName>
        <fullName evidence="3">Tetratricopeptide repeat protein</fullName>
    </recommendedName>
</protein>
<dbReference type="Gene3D" id="1.25.40.10">
    <property type="entry name" value="Tetratricopeptide repeat domain"/>
    <property type="match status" value="1"/>
</dbReference>
<evidence type="ECO:0008006" key="3">
    <source>
        <dbReference type="Google" id="ProtNLM"/>
    </source>
</evidence>
<reference evidence="1 2" key="1">
    <citation type="submission" date="2023-01" db="EMBL/GenBank/DDBJ databases">
        <title>Novel diversity within Roseofilum (Cyanobacteria; Desertifilaceae) from marine benthic mats with descriptions of four novel species.</title>
        <authorList>
            <person name="Wang Y."/>
            <person name="Berthold D.E."/>
            <person name="Hu J."/>
            <person name="Lefler F.W."/>
            <person name="Laughinghouse H.D. IV."/>
        </authorList>
    </citation>
    <scope>NUCLEOTIDE SEQUENCE [LARGE SCALE GENOMIC DNA]</scope>
    <source>
        <strain evidence="1 2">BLCC-M143</strain>
    </source>
</reference>
<dbReference type="InterPro" id="IPR011990">
    <property type="entry name" value="TPR-like_helical_dom_sf"/>
</dbReference>
<evidence type="ECO:0000313" key="1">
    <source>
        <dbReference type="EMBL" id="MDJ1183675.1"/>
    </source>
</evidence>
<name>A0ABT7BWV5_9CYAN</name>
<dbReference type="Proteomes" id="UP001232992">
    <property type="component" value="Unassembled WGS sequence"/>
</dbReference>
<accession>A0ABT7BWV5</accession>
<dbReference type="EMBL" id="JAQOSQ010000009">
    <property type="protein sequence ID" value="MDJ1183675.1"/>
    <property type="molecule type" value="Genomic_DNA"/>
</dbReference>